<feature type="region of interest" description="Disordered" evidence="3">
    <location>
        <begin position="1"/>
        <end position="23"/>
    </location>
</feature>
<dbReference type="EMBL" id="JBGBPQ010000002">
    <property type="protein sequence ID" value="KAL1527762.1"/>
    <property type="molecule type" value="Genomic_DNA"/>
</dbReference>
<name>A0AB34K3P0_PRYPA</name>
<dbReference type="PANTHER" id="PTHR11080:SF2">
    <property type="entry name" value="LD05707P"/>
    <property type="match status" value="1"/>
</dbReference>
<evidence type="ECO:0000256" key="3">
    <source>
        <dbReference type="SAM" id="MobiDB-lite"/>
    </source>
</evidence>
<organism evidence="4 5">
    <name type="scientific">Prymnesium parvum</name>
    <name type="common">Toxic golden alga</name>
    <dbReference type="NCBI Taxonomy" id="97485"/>
    <lineage>
        <taxon>Eukaryota</taxon>
        <taxon>Haptista</taxon>
        <taxon>Haptophyta</taxon>
        <taxon>Prymnesiophyceae</taxon>
        <taxon>Prymnesiales</taxon>
        <taxon>Prymnesiaceae</taxon>
        <taxon>Prymnesium</taxon>
    </lineage>
</organism>
<dbReference type="PANTHER" id="PTHR11080">
    <property type="entry name" value="PYRAZINAMIDASE/NICOTINAMIDASE"/>
    <property type="match status" value="1"/>
</dbReference>
<gene>
    <name evidence="4" type="ORF">AB1Y20_009147</name>
</gene>
<dbReference type="Proteomes" id="UP001515480">
    <property type="component" value="Unassembled WGS sequence"/>
</dbReference>
<reference evidence="4 5" key="1">
    <citation type="journal article" date="2024" name="Science">
        <title>Giant polyketide synthase enzymes in the biosynthesis of giant marine polyether toxins.</title>
        <authorList>
            <person name="Fallon T.R."/>
            <person name="Shende V.V."/>
            <person name="Wierzbicki I.H."/>
            <person name="Pendleton A.L."/>
            <person name="Watervoot N.F."/>
            <person name="Auber R.P."/>
            <person name="Gonzalez D.J."/>
            <person name="Wisecaver J.H."/>
            <person name="Moore B.S."/>
        </authorList>
    </citation>
    <scope>NUCLEOTIDE SEQUENCE [LARGE SCALE GENOMIC DNA]</scope>
    <source>
        <strain evidence="4 5">12B1</strain>
    </source>
</reference>
<dbReference type="AlphaFoldDB" id="A0AB34K3P0"/>
<proteinExistence type="inferred from homology"/>
<evidence type="ECO:0000313" key="5">
    <source>
        <dbReference type="Proteomes" id="UP001515480"/>
    </source>
</evidence>
<keyword evidence="2" id="KW-0378">Hydrolase</keyword>
<evidence type="ECO:0008006" key="6">
    <source>
        <dbReference type="Google" id="ProtNLM"/>
    </source>
</evidence>
<evidence type="ECO:0000256" key="2">
    <source>
        <dbReference type="ARBA" id="ARBA00022801"/>
    </source>
</evidence>
<dbReference type="SUPFAM" id="SSF52499">
    <property type="entry name" value="Isochorismatase-like hydrolases"/>
    <property type="match status" value="2"/>
</dbReference>
<keyword evidence="5" id="KW-1185">Reference proteome</keyword>
<comment type="similarity">
    <text evidence="1">Belongs to the isochorismatase family.</text>
</comment>
<feature type="compositionally biased region" description="Polar residues" evidence="3">
    <location>
        <begin position="1"/>
        <end position="14"/>
    </location>
</feature>
<sequence length="496" mass="53171">MQNDFVPCSDSNPNGGRFGVPEGDEITTPIADLIGYFMRKGAMVCATRDYHPHDHASFLTQGGPFPSHCVQGSEGSKFRPVVGQAMSAAMAAAGQGRVFVAFKAMHEDVDSFGGLPYCSGGKGRICNNAVGPERGIACQMGCNAAPWTGSLVMKQSTICDALDKGEAPDADAPPDVFATLTDGKDRNLSSLHEMLKGKRRLFVCGLALDFCVLDTCRNALELGFPEAYMILDMARASHIPGVGQFGSGFLNDPREVLAQMLDAGVRTTSFESVRGAKPPKLVHTASGRLRTAHVFPASLAPMSLAPVRLDVQVSFGELNAYSVSSSLIRKWGLSGSGRCSPKSSVPTNWWGAPVGAEYLAFASPMDGMSELKALERLAFLSVSHSAERRFVAFGGFIFFDANGDIIGVQAVGTGEQLTFKPPRPWRIEFTAGLSQADRFQPVTIKHLSKGGATEFCWLLPGEELSSESGEKWMPCAHGGFLYLMAGDMRPIFFEVA</sequence>
<accession>A0AB34K3P0</accession>
<protein>
    <recommendedName>
        <fullName evidence="6">Isochorismatase-like domain-containing protein</fullName>
    </recommendedName>
</protein>
<evidence type="ECO:0000256" key="1">
    <source>
        <dbReference type="ARBA" id="ARBA00006336"/>
    </source>
</evidence>
<dbReference type="InterPro" id="IPR052347">
    <property type="entry name" value="Isochorismatase_Nicotinamidase"/>
</dbReference>
<evidence type="ECO:0000313" key="4">
    <source>
        <dbReference type="EMBL" id="KAL1527762.1"/>
    </source>
</evidence>
<dbReference type="Gene3D" id="3.40.50.850">
    <property type="entry name" value="Isochorismatase-like"/>
    <property type="match status" value="1"/>
</dbReference>
<dbReference type="GO" id="GO:0016787">
    <property type="term" value="F:hydrolase activity"/>
    <property type="evidence" value="ECO:0007669"/>
    <property type="project" value="UniProtKB-KW"/>
</dbReference>
<dbReference type="InterPro" id="IPR036380">
    <property type="entry name" value="Isochorismatase-like_sf"/>
</dbReference>
<comment type="caution">
    <text evidence="4">The sequence shown here is derived from an EMBL/GenBank/DDBJ whole genome shotgun (WGS) entry which is preliminary data.</text>
</comment>